<accession>A0AA97I8B9</accession>
<keyword evidence="1" id="KW-0472">Membrane</keyword>
<dbReference type="RefSeq" id="WP_317140817.1">
    <property type="nucleotide sequence ID" value="NZ_CP118157.1"/>
</dbReference>
<dbReference type="AlphaFoldDB" id="A0AA97I8B9"/>
<feature type="transmembrane region" description="Helical" evidence="1">
    <location>
        <begin position="6"/>
        <end position="33"/>
    </location>
</feature>
<sequence length="41" mass="4277">MLDGAFVSHILLWVIGGVSAVTAVLVAGALFTLGRQSSYKK</sequence>
<keyword evidence="3" id="KW-1185">Reference proteome</keyword>
<evidence type="ECO:0000256" key="1">
    <source>
        <dbReference type="SAM" id="Phobius"/>
    </source>
</evidence>
<dbReference type="EMBL" id="CP118157">
    <property type="protein sequence ID" value="WOF24345.1"/>
    <property type="molecule type" value="Genomic_DNA"/>
</dbReference>
<reference evidence="2 3" key="1">
    <citation type="submission" date="2023-02" db="EMBL/GenBank/DDBJ databases">
        <title>Microbacterium betulae sp. nov., isolated from birch wood.</title>
        <authorList>
            <person name="Pasciak M."/>
            <person name="Pawlik K.J."/>
            <person name="Martynowski D."/>
            <person name="Laczmanski L."/>
            <person name="Ciekot J."/>
            <person name="Szponar B."/>
            <person name="Wojcik-Fatla A."/>
            <person name="Mackiewicz B."/>
            <person name="Farian E."/>
            <person name="Cholewa G."/>
            <person name="Cholewa A."/>
            <person name="Dutkiewicz J."/>
        </authorList>
    </citation>
    <scope>NUCLEOTIDE SEQUENCE [LARGE SCALE GENOMIC DNA]</scope>
    <source>
        <strain evidence="2 3">AB</strain>
    </source>
</reference>
<evidence type="ECO:0000313" key="3">
    <source>
        <dbReference type="Proteomes" id="UP001305498"/>
    </source>
</evidence>
<gene>
    <name evidence="2" type="ORF">N8K70_06670</name>
</gene>
<name>A0AA97I8B9_9MICO</name>
<organism evidence="2 3">
    <name type="scientific">Microbacterium betulae</name>
    <dbReference type="NCBI Taxonomy" id="2981139"/>
    <lineage>
        <taxon>Bacteria</taxon>
        <taxon>Bacillati</taxon>
        <taxon>Actinomycetota</taxon>
        <taxon>Actinomycetes</taxon>
        <taxon>Micrococcales</taxon>
        <taxon>Microbacteriaceae</taxon>
        <taxon>Microbacterium</taxon>
    </lineage>
</organism>
<dbReference type="KEGG" id="mbet:N8K70_06670"/>
<proteinExistence type="predicted"/>
<protein>
    <submittedName>
        <fullName evidence="2">Uncharacterized protein</fullName>
    </submittedName>
</protein>
<evidence type="ECO:0000313" key="2">
    <source>
        <dbReference type="EMBL" id="WOF24345.1"/>
    </source>
</evidence>
<dbReference type="Proteomes" id="UP001305498">
    <property type="component" value="Chromosome"/>
</dbReference>
<keyword evidence="1" id="KW-1133">Transmembrane helix</keyword>
<keyword evidence="1" id="KW-0812">Transmembrane</keyword>